<reference evidence="1" key="1">
    <citation type="submission" date="2021-02" db="EMBL/GenBank/DDBJ databases">
        <authorList>
            <consortium name="DOE Joint Genome Institute"/>
            <person name="Ahrendt S."/>
            <person name="Looney B.P."/>
            <person name="Miyauchi S."/>
            <person name="Morin E."/>
            <person name="Drula E."/>
            <person name="Courty P.E."/>
            <person name="Chicoki N."/>
            <person name="Fauchery L."/>
            <person name="Kohler A."/>
            <person name="Kuo A."/>
            <person name="Labutti K."/>
            <person name="Pangilinan J."/>
            <person name="Lipzen A."/>
            <person name="Riley R."/>
            <person name="Andreopoulos W."/>
            <person name="He G."/>
            <person name="Johnson J."/>
            <person name="Barry K.W."/>
            <person name="Grigoriev I.V."/>
            <person name="Nagy L."/>
            <person name="Hibbett D."/>
            <person name="Henrissat B."/>
            <person name="Matheny P.B."/>
            <person name="Labbe J."/>
            <person name="Martin F."/>
        </authorList>
    </citation>
    <scope>NUCLEOTIDE SEQUENCE</scope>
    <source>
        <strain evidence="1">FP105234-sp</strain>
    </source>
</reference>
<dbReference type="EMBL" id="MU275920">
    <property type="protein sequence ID" value="KAI0046655.1"/>
    <property type="molecule type" value="Genomic_DNA"/>
</dbReference>
<dbReference type="Proteomes" id="UP000814033">
    <property type="component" value="Unassembled WGS sequence"/>
</dbReference>
<sequence length="177" mass="19735">MPHARADPLLLLDLRGRWMRFWRSRSVRARYDGEGRTEMAGVRQFSDPSVRPPLHRGLTFASRFASLYSASIYSSVCAAKCILVAKCRQYATGWRCEHTTRPSIPNFLSPRQLAAMSKDTPINSSDTFPALCRFTVASGRAAPRAPAAARPFARRNATLRVCQMVTGSVIFRTVRAA</sequence>
<reference evidence="1" key="2">
    <citation type="journal article" date="2022" name="New Phytol.">
        <title>Evolutionary transition to the ectomycorrhizal habit in the genomes of a hyperdiverse lineage of mushroom-forming fungi.</title>
        <authorList>
            <person name="Looney B."/>
            <person name="Miyauchi S."/>
            <person name="Morin E."/>
            <person name="Drula E."/>
            <person name="Courty P.E."/>
            <person name="Kohler A."/>
            <person name="Kuo A."/>
            <person name="LaButti K."/>
            <person name="Pangilinan J."/>
            <person name="Lipzen A."/>
            <person name="Riley R."/>
            <person name="Andreopoulos W."/>
            <person name="He G."/>
            <person name="Johnson J."/>
            <person name="Nolan M."/>
            <person name="Tritt A."/>
            <person name="Barry K.W."/>
            <person name="Grigoriev I.V."/>
            <person name="Nagy L.G."/>
            <person name="Hibbett D."/>
            <person name="Henrissat B."/>
            <person name="Matheny P.B."/>
            <person name="Labbe J."/>
            <person name="Martin F.M."/>
        </authorList>
    </citation>
    <scope>NUCLEOTIDE SEQUENCE</scope>
    <source>
        <strain evidence="1">FP105234-sp</strain>
    </source>
</reference>
<gene>
    <name evidence="1" type="ORF">FA95DRAFT_1346562</name>
</gene>
<protein>
    <submittedName>
        <fullName evidence="1">Uncharacterized protein</fullName>
    </submittedName>
</protein>
<name>A0ACB8RRK3_9AGAM</name>
<keyword evidence="2" id="KW-1185">Reference proteome</keyword>
<accession>A0ACB8RRK3</accession>
<evidence type="ECO:0000313" key="2">
    <source>
        <dbReference type="Proteomes" id="UP000814033"/>
    </source>
</evidence>
<organism evidence="1 2">
    <name type="scientific">Auriscalpium vulgare</name>
    <dbReference type="NCBI Taxonomy" id="40419"/>
    <lineage>
        <taxon>Eukaryota</taxon>
        <taxon>Fungi</taxon>
        <taxon>Dikarya</taxon>
        <taxon>Basidiomycota</taxon>
        <taxon>Agaricomycotina</taxon>
        <taxon>Agaricomycetes</taxon>
        <taxon>Russulales</taxon>
        <taxon>Auriscalpiaceae</taxon>
        <taxon>Auriscalpium</taxon>
    </lineage>
</organism>
<evidence type="ECO:0000313" key="1">
    <source>
        <dbReference type="EMBL" id="KAI0046655.1"/>
    </source>
</evidence>
<proteinExistence type="predicted"/>
<comment type="caution">
    <text evidence="1">The sequence shown here is derived from an EMBL/GenBank/DDBJ whole genome shotgun (WGS) entry which is preliminary data.</text>
</comment>